<name>A0A231GX84_9NOCA</name>
<proteinExistence type="predicted"/>
<sequence>MSQVAPEDAAQVLCHVGNVYAGKGSGTCVIEWMFAPDAHE</sequence>
<keyword evidence="2" id="KW-1185">Reference proteome</keyword>
<gene>
    <name evidence="1" type="ORF">B7C42_06632</name>
</gene>
<dbReference type="EMBL" id="NGAF01000021">
    <property type="protein sequence ID" value="OXR41234.1"/>
    <property type="molecule type" value="Genomic_DNA"/>
</dbReference>
<organism evidence="1 2">
    <name type="scientific">Nocardia cerradoensis</name>
    <dbReference type="NCBI Taxonomy" id="85688"/>
    <lineage>
        <taxon>Bacteria</taxon>
        <taxon>Bacillati</taxon>
        <taxon>Actinomycetota</taxon>
        <taxon>Actinomycetes</taxon>
        <taxon>Mycobacteriales</taxon>
        <taxon>Nocardiaceae</taxon>
        <taxon>Nocardia</taxon>
    </lineage>
</organism>
<evidence type="ECO:0000313" key="1">
    <source>
        <dbReference type="EMBL" id="OXR41234.1"/>
    </source>
</evidence>
<evidence type="ECO:0000313" key="2">
    <source>
        <dbReference type="Proteomes" id="UP000215506"/>
    </source>
</evidence>
<comment type="caution">
    <text evidence="1">The sequence shown here is derived from an EMBL/GenBank/DDBJ whole genome shotgun (WGS) entry which is preliminary data.</text>
</comment>
<protein>
    <submittedName>
        <fullName evidence="1">Uncharacterized protein</fullName>
    </submittedName>
</protein>
<reference evidence="1 2" key="1">
    <citation type="submission" date="2017-07" db="EMBL/GenBank/DDBJ databases">
        <title>First draft Genome Sequence of Nocardia cerradoensis isolated from human infection.</title>
        <authorList>
            <person name="Carrasco G."/>
        </authorList>
    </citation>
    <scope>NUCLEOTIDE SEQUENCE [LARGE SCALE GENOMIC DNA]</scope>
    <source>
        <strain evidence="1 2">CNM20130759</strain>
    </source>
</reference>
<dbReference type="AlphaFoldDB" id="A0A231GX84"/>
<accession>A0A231GX84</accession>
<dbReference type="Proteomes" id="UP000215506">
    <property type="component" value="Unassembled WGS sequence"/>
</dbReference>